<evidence type="ECO:0000256" key="6">
    <source>
        <dbReference type="ARBA" id="ARBA00023054"/>
    </source>
</evidence>
<evidence type="ECO:0000256" key="5">
    <source>
        <dbReference type="ARBA" id="ARBA00022989"/>
    </source>
</evidence>
<organism evidence="9">
    <name type="scientific">Darwinula stevensoni</name>
    <dbReference type="NCBI Taxonomy" id="69355"/>
    <lineage>
        <taxon>Eukaryota</taxon>
        <taxon>Metazoa</taxon>
        <taxon>Ecdysozoa</taxon>
        <taxon>Arthropoda</taxon>
        <taxon>Crustacea</taxon>
        <taxon>Oligostraca</taxon>
        <taxon>Ostracoda</taxon>
        <taxon>Podocopa</taxon>
        <taxon>Podocopida</taxon>
        <taxon>Darwinulocopina</taxon>
        <taxon>Darwinuloidea</taxon>
        <taxon>Darwinulidae</taxon>
        <taxon>Darwinula</taxon>
    </lineage>
</organism>
<dbReference type="PANTHER" id="PTHR34644">
    <property type="entry name" value="SINGLE-PASS MEMBRANE AND COILED-COIL DOMAIN-CONTAINING PROTEIN 4"/>
    <property type="match status" value="1"/>
</dbReference>
<feature type="transmembrane region" description="Helical" evidence="8">
    <location>
        <begin position="32"/>
        <end position="51"/>
    </location>
</feature>
<keyword evidence="4 8" id="KW-0812">Transmembrane</keyword>
<dbReference type="EMBL" id="LR902193">
    <property type="protein sequence ID" value="CAD7250144.1"/>
    <property type="molecule type" value="Genomic_DNA"/>
</dbReference>
<keyword evidence="10" id="KW-1185">Reference proteome</keyword>
<dbReference type="PANTHER" id="PTHR34644:SF2">
    <property type="entry name" value="SINGLE-PASS MEMBRANE AND COILED-COIL DOMAIN-CONTAINING PROTEIN 4"/>
    <property type="match status" value="1"/>
</dbReference>
<accession>A0A7R9AA16</accession>
<proteinExistence type="inferred from homology"/>
<evidence type="ECO:0000256" key="3">
    <source>
        <dbReference type="ARBA" id="ARBA00017028"/>
    </source>
</evidence>
<evidence type="ECO:0000256" key="4">
    <source>
        <dbReference type="ARBA" id="ARBA00022692"/>
    </source>
</evidence>
<protein>
    <recommendedName>
        <fullName evidence="3">Single-pass membrane and coiled-coil domain-containing protein 4 homolog</fullName>
    </recommendedName>
</protein>
<evidence type="ECO:0000256" key="2">
    <source>
        <dbReference type="ARBA" id="ARBA00009202"/>
    </source>
</evidence>
<dbReference type="GO" id="GO:0016020">
    <property type="term" value="C:membrane"/>
    <property type="evidence" value="ECO:0007669"/>
    <property type="project" value="UniProtKB-SubCell"/>
</dbReference>
<evidence type="ECO:0000256" key="8">
    <source>
        <dbReference type="SAM" id="Phobius"/>
    </source>
</evidence>
<comment type="similarity">
    <text evidence="2">Belongs to the SMCO4 family.</text>
</comment>
<evidence type="ECO:0000256" key="1">
    <source>
        <dbReference type="ARBA" id="ARBA00004167"/>
    </source>
</evidence>
<keyword evidence="7 8" id="KW-0472">Membrane</keyword>
<dbReference type="EMBL" id="CAJPEV010002676">
    <property type="protein sequence ID" value="CAG0897719.1"/>
    <property type="molecule type" value="Genomic_DNA"/>
</dbReference>
<evidence type="ECO:0000256" key="7">
    <source>
        <dbReference type="ARBA" id="ARBA00023136"/>
    </source>
</evidence>
<dbReference type="Proteomes" id="UP000677054">
    <property type="component" value="Unassembled WGS sequence"/>
</dbReference>
<evidence type="ECO:0000313" key="10">
    <source>
        <dbReference type="Proteomes" id="UP000677054"/>
    </source>
</evidence>
<name>A0A7R9AA16_9CRUS</name>
<keyword evidence="6" id="KW-0175">Coiled coil</keyword>
<gene>
    <name evidence="9" type="ORF">DSTB1V02_LOCUS9927</name>
</gene>
<reference evidence="9" key="1">
    <citation type="submission" date="2020-11" db="EMBL/GenBank/DDBJ databases">
        <authorList>
            <person name="Tran Van P."/>
        </authorList>
    </citation>
    <scope>NUCLEOTIDE SEQUENCE</scope>
</reference>
<evidence type="ECO:0000313" key="9">
    <source>
        <dbReference type="EMBL" id="CAD7250144.1"/>
    </source>
</evidence>
<dbReference type="OrthoDB" id="10266771at2759"/>
<dbReference type="InterPro" id="IPR027960">
    <property type="entry name" value="DUF4519"/>
</dbReference>
<sequence length="120" mass="13581">MPKLRGKPKENARQKRERKADFMENKQRALKIGIPIFIAFWVIVAIFVYLNTRPKVSSISKQSNVEPGRPAALFLLLVIVDILQCSLCRLVVSLTFLDDVVSLRKSCACDGTNSSIRPHR</sequence>
<feature type="transmembrane region" description="Helical" evidence="8">
    <location>
        <begin position="71"/>
        <end position="97"/>
    </location>
</feature>
<keyword evidence="5 8" id="KW-1133">Transmembrane helix</keyword>
<dbReference type="Pfam" id="PF15012">
    <property type="entry name" value="DUF4519"/>
    <property type="match status" value="1"/>
</dbReference>
<dbReference type="AlphaFoldDB" id="A0A7R9AA16"/>
<comment type="subcellular location">
    <subcellularLocation>
        <location evidence="1">Membrane</location>
        <topology evidence="1">Single-pass membrane protein</topology>
    </subcellularLocation>
</comment>